<keyword evidence="2" id="KW-1185">Reference proteome</keyword>
<comment type="caution">
    <text evidence="1">The sequence shown here is derived from an EMBL/GenBank/DDBJ whole genome shotgun (WGS) entry which is preliminary data.</text>
</comment>
<name>A0A3N0B1Q4_9ACTN</name>
<accession>A0A3N0B1Q4</accession>
<evidence type="ECO:0000313" key="1">
    <source>
        <dbReference type="EMBL" id="RNL41035.1"/>
    </source>
</evidence>
<dbReference type="OrthoDB" id="3174469at2"/>
<proteinExistence type="predicted"/>
<dbReference type="Proteomes" id="UP000269591">
    <property type="component" value="Unassembled WGS sequence"/>
</dbReference>
<sequence length="428" mass="47910">MSTIAVLDPKVKQRLQRCLAQLEEFYPDKIVSRLDAEHKKLGEKLSLLYKEIGYRSRSDLLSAYGFAVLTSKGGRPTTTNPTEVLVELHKRYEGKELPSTSNMLVEQNPDLASQIKTLQNKSKELFGDTFKNILLKEGLLQGRAKQHERADGDRMAKQTDKDLDLLVEFLVSRHSASPNSEKPKSVPELKKLHPDKEPALTFGQREWGKSHNETFVEMLRSKGVLKAQKRSEASERRAQRSLYVRNASVDELVAVLKESGCPALLTHDDKSASLLPERIAGIDFAHGVELRVSTFCGIATRKKNLEAGNSMQYEACDSLLEFKDADGHVIFSRSYPDEDKQFLELVNCPASARSASPLAKYEGATIVSNVARSSRKRFMQVRVAYLHELTTQTLINLMCAGGLIGDDDLVGSDAWRNRDYAGMWPSHS</sequence>
<organism evidence="1 2">
    <name type="scientific">Slackia equolifaciens</name>
    <dbReference type="NCBI Taxonomy" id="498718"/>
    <lineage>
        <taxon>Bacteria</taxon>
        <taxon>Bacillati</taxon>
        <taxon>Actinomycetota</taxon>
        <taxon>Coriobacteriia</taxon>
        <taxon>Eggerthellales</taxon>
        <taxon>Eggerthellaceae</taxon>
        <taxon>Slackia</taxon>
    </lineage>
</organism>
<dbReference type="RefSeq" id="WP_123208319.1">
    <property type="nucleotide sequence ID" value="NZ_JBHTHO010000001.1"/>
</dbReference>
<dbReference type="AlphaFoldDB" id="A0A3N0B1Q4"/>
<evidence type="ECO:0000313" key="2">
    <source>
        <dbReference type="Proteomes" id="UP000269591"/>
    </source>
</evidence>
<gene>
    <name evidence="1" type="ORF">DMP06_03315</name>
</gene>
<reference evidence="2" key="1">
    <citation type="submission" date="2018-05" db="EMBL/GenBank/DDBJ databases">
        <title>Genome Sequencing of selected type strains of the family Eggerthellaceae.</title>
        <authorList>
            <person name="Danylec N."/>
            <person name="Stoll D.A."/>
            <person name="Doetsch A."/>
            <person name="Huch M."/>
        </authorList>
    </citation>
    <scope>NUCLEOTIDE SEQUENCE [LARGE SCALE GENOMIC DNA]</scope>
    <source>
        <strain evidence="2">DSM 24851</strain>
    </source>
</reference>
<protein>
    <submittedName>
        <fullName evidence="1">Uncharacterized protein</fullName>
    </submittedName>
</protein>
<dbReference type="EMBL" id="QIBX01000003">
    <property type="protein sequence ID" value="RNL41035.1"/>
    <property type="molecule type" value="Genomic_DNA"/>
</dbReference>